<keyword evidence="4" id="KW-0963">Cytoplasm</keyword>
<evidence type="ECO:0000256" key="2">
    <source>
        <dbReference type="ARBA" id="ARBA00004496"/>
    </source>
</evidence>
<organism evidence="7 8">
    <name type="scientific">Acrasis kona</name>
    <dbReference type="NCBI Taxonomy" id="1008807"/>
    <lineage>
        <taxon>Eukaryota</taxon>
        <taxon>Discoba</taxon>
        <taxon>Heterolobosea</taxon>
        <taxon>Tetramitia</taxon>
        <taxon>Eutetramitia</taxon>
        <taxon>Acrasidae</taxon>
        <taxon>Acrasis</taxon>
    </lineage>
</organism>
<keyword evidence="8" id="KW-1185">Reference proteome</keyword>
<dbReference type="GO" id="GO:0071986">
    <property type="term" value="C:Ragulator complex"/>
    <property type="evidence" value="ECO:0007669"/>
    <property type="project" value="InterPro"/>
</dbReference>
<dbReference type="GO" id="GO:0005085">
    <property type="term" value="F:guanyl-nucleotide exchange factor activity"/>
    <property type="evidence" value="ECO:0007669"/>
    <property type="project" value="TreeGrafter"/>
</dbReference>
<gene>
    <name evidence="7" type="ORF">AKO1_014162</name>
</gene>
<comment type="caution">
    <text evidence="7">The sequence shown here is derived from an EMBL/GenBank/DDBJ whole genome shotgun (WGS) entry which is preliminary data.</text>
</comment>
<evidence type="ECO:0000256" key="1">
    <source>
        <dbReference type="ARBA" id="ARBA00004371"/>
    </source>
</evidence>
<dbReference type="InterPro" id="IPR024135">
    <property type="entry name" value="LAMTOR5"/>
</dbReference>
<evidence type="ECO:0000313" key="7">
    <source>
        <dbReference type="EMBL" id="KAL0482904.1"/>
    </source>
</evidence>
<dbReference type="EMBL" id="JAOPGA020000904">
    <property type="protein sequence ID" value="KAL0482904.1"/>
    <property type="molecule type" value="Genomic_DNA"/>
</dbReference>
<evidence type="ECO:0000256" key="4">
    <source>
        <dbReference type="ARBA" id="ARBA00022490"/>
    </source>
</evidence>
<comment type="similarity">
    <text evidence="3">Belongs to the LAMTOR5 family.</text>
</comment>
<dbReference type="PANTHER" id="PTHR13342">
    <property type="entry name" value="RAGULATOR COMPLEX PROTEIN LAMTOR5"/>
    <property type="match status" value="1"/>
</dbReference>
<reference evidence="7 8" key="1">
    <citation type="submission" date="2024-03" db="EMBL/GenBank/DDBJ databases">
        <title>The Acrasis kona genome and developmental transcriptomes reveal deep origins of eukaryotic multicellular pathways.</title>
        <authorList>
            <person name="Sheikh S."/>
            <person name="Fu C.-J."/>
            <person name="Brown M.W."/>
            <person name="Baldauf S.L."/>
        </authorList>
    </citation>
    <scope>NUCLEOTIDE SEQUENCE [LARGE SCALE GENOMIC DNA]</scope>
    <source>
        <strain evidence="7 8">ATCC MYA-3509</strain>
    </source>
</reference>
<dbReference type="AlphaFoldDB" id="A0AAW2Z0J4"/>
<keyword evidence="5" id="KW-0458">Lysosome</keyword>
<dbReference type="GO" id="GO:0071230">
    <property type="term" value="P:cellular response to amino acid stimulus"/>
    <property type="evidence" value="ECO:0007669"/>
    <property type="project" value="TreeGrafter"/>
</dbReference>
<protein>
    <recommendedName>
        <fullName evidence="6">Late endosomal/lysosomal adaptor and MAPK and MTOR activator 5</fullName>
    </recommendedName>
</protein>
<evidence type="ECO:0000256" key="3">
    <source>
        <dbReference type="ARBA" id="ARBA00007795"/>
    </source>
</evidence>
<evidence type="ECO:0000256" key="6">
    <source>
        <dbReference type="ARBA" id="ARBA00032692"/>
    </source>
</evidence>
<dbReference type="GO" id="GO:0005764">
    <property type="term" value="C:lysosome"/>
    <property type="evidence" value="ECO:0007669"/>
    <property type="project" value="UniProtKB-SubCell"/>
</dbReference>
<sequence>MDTTFGEGFNKISSSESDIIGLICADSNGLCIKKQGEDVSSSDAGYLASIARRAQILSSAQDSRPPVILIEGEKKQILVQNQGQLTVGIYKKPFVQQTPQIIQQE</sequence>
<proteinExistence type="inferred from homology"/>
<comment type="subcellular location">
    <subcellularLocation>
        <location evidence="2">Cytoplasm</location>
    </subcellularLocation>
    <subcellularLocation>
        <location evidence="1">Lysosome</location>
    </subcellularLocation>
</comment>
<evidence type="ECO:0000256" key="5">
    <source>
        <dbReference type="ARBA" id="ARBA00023228"/>
    </source>
</evidence>
<name>A0AAW2Z0J4_9EUKA</name>
<dbReference type="PANTHER" id="PTHR13342:SF2">
    <property type="entry name" value="RAGULATOR COMPLEX PROTEIN LAMTOR5"/>
    <property type="match status" value="1"/>
</dbReference>
<evidence type="ECO:0000313" key="8">
    <source>
        <dbReference type="Proteomes" id="UP001431209"/>
    </source>
</evidence>
<dbReference type="Pfam" id="PF16672">
    <property type="entry name" value="LAMTOR5"/>
    <property type="match status" value="1"/>
</dbReference>
<dbReference type="Gene3D" id="3.30.450.30">
    <property type="entry name" value="Dynein light chain 2a, cytoplasmic"/>
    <property type="match status" value="1"/>
</dbReference>
<accession>A0AAW2Z0J4</accession>
<dbReference type="GO" id="GO:1904263">
    <property type="term" value="P:positive regulation of TORC1 signaling"/>
    <property type="evidence" value="ECO:0007669"/>
    <property type="project" value="TreeGrafter"/>
</dbReference>
<dbReference type="Proteomes" id="UP001431209">
    <property type="component" value="Unassembled WGS sequence"/>
</dbReference>